<accession>A0A1I1Z0I1</accession>
<dbReference type="EMBL" id="FNVB01000006">
    <property type="protein sequence ID" value="SEG82611.1"/>
    <property type="molecule type" value="Genomic_DNA"/>
</dbReference>
<reference evidence="3 4" key="1">
    <citation type="submission" date="2016-10" db="EMBL/GenBank/DDBJ databases">
        <authorList>
            <person name="Varghese N."/>
            <person name="Submissions S."/>
        </authorList>
    </citation>
    <scope>NUCLEOTIDE SEQUENCE [LARGE SCALE GENOMIC DNA]</scope>
    <source>
        <strain evidence="4">ATCC 20501</strain>
        <strain evidence="2 3">CGMCC 4.3529</strain>
    </source>
</reference>
<dbReference type="InterPro" id="IPR025338">
    <property type="entry name" value="DUF4244"/>
</dbReference>
<evidence type="ECO:0000313" key="2">
    <source>
        <dbReference type="EMBL" id="SFE25229.1"/>
    </source>
</evidence>
<sequence length="71" mass="7426">MTRSIMTVRWSAARRLRALLHGDGGMTTAEYAMGTVAAVAFASLLFEIVTGGTIKEALTGLIERGLEGGGI</sequence>
<evidence type="ECO:0000313" key="4">
    <source>
        <dbReference type="Proteomes" id="UP000236729"/>
    </source>
</evidence>
<dbReference type="RefSeq" id="WP_218161661.1">
    <property type="nucleotide sequence ID" value="NZ_FNVB01000006.1"/>
</dbReference>
<reference evidence="1" key="2">
    <citation type="submission" date="2016-10" db="EMBL/GenBank/DDBJ databases">
        <authorList>
            <person name="de Groot N.N."/>
        </authorList>
    </citation>
    <scope>NUCLEOTIDE SEQUENCE [LARGE SCALE GENOMIC DNA]</scope>
    <source>
        <strain evidence="1">ATCC 20501</strain>
    </source>
</reference>
<dbReference type="Proteomes" id="UP000199690">
    <property type="component" value="Unassembled WGS sequence"/>
</dbReference>
<dbReference type="EMBL" id="FOME01000010">
    <property type="protein sequence ID" value="SFE25229.1"/>
    <property type="molecule type" value="Genomic_DNA"/>
</dbReference>
<evidence type="ECO:0008006" key="5">
    <source>
        <dbReference type="Google" id="ProtNLM"/>
    </source>
</evidence>
<name>A0A1H6DBC0_9PSEU</name>
<proteinExistence type="predicted"/>
<evidence type="ECO:0000313" key="3">
    <source>
        <dbReference type="Proteomes" id="UP000199690"/>
    </source>
</evidence>
<evidence type="ECO:0000313" key="1">
    <source>
        <dbReference type="EMBL" id="SEG82611.1"/>
    </source>
</evidence>
<dbReference type="Proteomes" id="UP000236729">
    <property type="component" value="Unassembled WGS sequence"/>
</dbReference>
<organism evidence="1 4">
    <name type="scientific">Saccharopolyspora kobensis</name>
    <dbReference type="NCBI Taxonomy" id="146035"/>
    <lineage>
        <taxon>Bacteria</taxon>
        <taxon>Bacillati</taxon>
        <taxon>Actinomycetota</taxon>
        <taxon>Actinomycetes</taxon>
        <taxon>Pseudonocardiales</taxon>
        <taxon>Pseudonocardiaceae</taxon>
        <taxon>Saccharopolyspora</taxon>
    </lineage>
</organism>
<protein>
    <recommendedName>
        <fullName evidence="5">DUF4244 domain-containing protein</fullName>
    </recommendedName>
</protein>
<gene>
    <name evidence="1" type="ORF">SAMN02982929_04123</name>
    <name evidence="2" type="ORF">SAMN05216506_11040</name>
</gene>
<dbReference type="AlphaFoldDB" id="A0A1H6DBC0"/>
<dbReference type="Pfam" id="PF14029">
    <property type="entry name" value="DUF4244"/>
    <property type="match status" value="1"/>
</dbReference>
<keyword evidence="3" id="KW-1185">Reference proteome</keyword>
<accession>A0A1H6DBC0</accession>